<gene>
    <name evidence="8" type="ORF">AFUS01_LOCUS37065</name>
</gene>
<evidence type="ECO:0000313" key="8">
    <source>
        <dbReference type="EMBL" id="CAG7827054.1"/>
    </source>
</evidence>
<feature type="site" description="Important for catalytic activity, responsible for pKa modulation of the active site Glu and correct orientation of both the proton donor and substrate" evidence="5">
    <location>
        <position position="141"/>
    </location>
</feature>
<dbReference type="PANTHER" id="PTHR43817">
    <property type="entry name" value="GLYCOSYL HYDROLASE"/>
    <property type="match status" value="1"/>
</dbReference>
<dbReference type="EMBL" id="CAJVCH010542073">
    <property type="protein sequence ID" value="CAG7827054.1"/>
    <property type="molecule type" value="Genomic_DNA"/>
</dbReference>
<evidence type="ECO:0000256" key="6">
    <source>
        <dbReference type="RuleBase" id="RU361187"/>
    </source>
</evidence>
<feature type="active site" description="Proton acceptor" evidence="4">
    <location>
        <position position="32"/>
    </location>
</feature>
<organism evidence="8 9">
    <name type="scientific">Allacma fusca</name>
    <dbReference type="NCBI Taxonomy" id="39272"/>
    <lineage>
        <taxon>Eukaryota</taxon>
        <taxon>Metazoa</taxon>
        <taxon>Ecdysozoa</taxon>
        <taxon>Arthropoda</taxon>
        <taxon>Hexapoda</taxon>
        <taxon>Collembola</taxon>
        <taxon>Symphypleona</taxon>
        <taxon>Sminthuridae</taxon>
        <taxon>Allacma</taxon>
    </lineage>
</organism>
<comment type="caution">
    <text evidence="8">The sequence shown here is derived from an EMBL/GenBank/DDBJ whole genome shotgun (WGS) entry which is preliminary data.</text>
</comment>
<evidence type="ECO:0000313" key="9">
    <source>
        <dbReference type="Proteomes" id="UP000708208"/>
    </source>
</evidence>
<sequence length="327" mass="37204">MKIEILLALIGAVAVQSQEMFTNPILNGNSADPAAIFLNGFYYLTLSTDVEHSITIYKSSRLTSFRDAETAVIYRAPPQYYDVWASELHLVDGDLYLYFTQRTEDEIHKMFAMKADDPNNPLGTWGEPIKMMPDWPERQIDGTVFNHGNGKRYFVWATEVLGMLSIDIAEMDSPTSVKASKMNLRWPTSDWEGPFTDEGPYFLYNKNVSYMIFSAESTWGPDYCLGMMSIPYDKDPMSPSNWWFGDDECVFSRNDEENVYTPGHAAFTTSPDGTETWMTYHGCVNTTHIGGYRIARIEKIDWAEDGKPIFPRPHGYNHPQPVPSGQV</sequence>
<proteinExistence type="inferred from homology"/>
<name>A0A8J2PKS2_9HEXA</name>
<evidence type="ECO:0000256" key="7">
    <source>
        <dbReference type="SAM" id="SignalP"/>
    </source>
</evidence>
<keyword evidence="2 6" id="KW-0378">Hydrolase</keyword>
<feature type="chain" id="PRO_5035213100" evidence="7">
    <location>
        <begin position="18"/>
        <end position="327"/>
    </location>
</feature>
<dbReference type="OrthoDB" id="272289at2759"/>
<dbReference type="InterPro" id="IPR006710">
    <property type="entry name" value="Glyco_hydro_43"/>
</dbReference>
<dbReference type="CDD" id="cd18820">
    <property type="entry name" value="GH43_LbAraf43-like"/>
    <property type="match status" value="1"/>
</dbReference>
<keyword evidence="1 7" id="KW-0732">Signal</keyword>
<protein>
    <submittedName>
        <fullName evidence="8">Uncharacterized protein</fullName>
    </submittedName>
</protein>
<keyword evidence="3 6" id="KW-0326">Glycosidase</keyword>
<dbReference type="Proteomes" id="UP000708208">
    <property type="component" value="Unassembled WGS sequence"/>
</dbReference>
<dbReference type="PANTHER" id="PTHR43817:SF1">
    <property type="entry name" value="HYDROLASE, FAMILY 43, PUTATIVE (AFU_ORTHOLOGUE AFUA_3G01660)-RELATED"/>
    <property type="match status" value="1"/>
</dbReference>
<dbReference type="GO" id="GO:0005975">
    <property type="term" value="P:carbohydrate metabolic process"/>
    <property type="evidence" value="ECO:0007669"/>
    <property type="project" value="InterPro"/>
</dbReference>
<reference evidence="8" key="1">
    <citation type="submission" date="2021-06" db="EMBL/GenBank/DDBJ databases">
        <authorList>
            <person name="Hodson N. C."/>
            <person name="Mongue J. A."/>
            <person name="Jaron S. K."/>
        </authorList>
    </citation>
    <scope>NUCLEOTIDE SEQUENCE</scope>
</reference>
<evidence type="ECO:0000256" key="2">
    <source>
        <dbReference type="ARBA" id="ARBA00022801"/>
    </source>
</evidence>
<dbReference type="GO" id="GO:0004553">
    <property type="term" value="F:hydrolase activity, hydrolyzing O-glycosyl compounds"/>
    <property type="evidence" value="ECO:0007669"/>
    <property type="project" value="InterPro"/>
</dbReference>
<feature type="signal peptide" evidence="7">
    <location>
        <begin position="1"/>
        <end position="17"/>
    </location>
</feature>
<comment type="similarity">
    <text evidence="6">Belongs to the glycosyl hydrolase 43 family.</text>
</comment>
<evidence type="ECO:0000256" key="4">
    <source>
        <dbReference type="PIRSR" id="PIRSR606710-1"/>
    </source>
</evidence>
<dbReference type="Pfam" id="PF04616">
    <property type="entry name" value="Glyco_hydro_43"/>
    <property type="match status" value="1"/>
</dbReference>
<keyword evidence="9" id="KW-1185">Reference proteome</keyword>
<evidence type="ECO:0000256" key="3">
    <source>
        <dbReference type="ARBA" id="ARBA00023295"/>
    </source>
</evidence>
<dbReference type="AlphaFoldDB" id="A0A8J2PKS2"/>
<feature type="active site" description="Proton donor" evidence="4">
    <location>
        <position position="198"/>
    </location>
</feature>
<evidence type="ECO:0000256" key="1">
    <source>
        <dbReference type="ARBA" id="ARBA00022729"/>
    </source>
</evidence>
<evidence type="ECO:0000256" key="5">
    <source>
        <dbReference type="PIRSR" id="PIRSR606710-2"/>
    </source>
</evidence>
<accession>A0A8J2PKS2</accession>